<reference evidence="7" key="2">
    <citation type="submission" date="2025-08" db="UniProtKB">
        <authorList>
            <consortium name="Ensembl"/>
        </authorList>
    </citation>
    <scope>IDENTIFICATION</scope>
</reference>
<feature type="region of interest" description="Disordered" evidence="5">
    <location>
        <begin position="257"/>
        <end position="278"/>
    </location>
</feature>
<evidence type="ECO:0000313" key="8">
    <source>
        <dbReference type="Proteomes" id="UP000005225"/>
    </source>
</evidence>
<keyword evidence="3" id="KW-0966">Cell projection</keyword>
<reference evidence="7" key="3">
    <citation type="submission" date="2025-09" db="UniProtKB">
        <authorList>
            <consortium name="Ensembl"/>
        </authorList>
    </citation>
    <scope>IDENTIFICATION</scope>
</reference>
<feature type="coiled-coil region" evidence="4">
    <location>
        <begin position="341"/>
        <end position="375"/>
    </location>
</feature>
<dbReference type="EMBL" id="AAQR03125500">
    <property type="status" value="NOT_ANNOTATED_CDS"/>
    <property type="molecule type" value="Genomic_DNA"/>
</dbReference>
<dbReference type="HOGENOM" id="CLU_026271_0_1_1"/>
<dbReference type="Pfam" id="PF13863">
    <property type="entry name" value="DUF4200"/>
    <property type="match status" value="1"/>
</dbReference>
<dbReference type="InParanoid" id="H0WH09"/>
<dbReference type="Proteomes" id="UP000005225">
    <property type="component" value="Unassembled WGS sequence"/>
</dbReference>
<dbReference type="PANTHER" id="PTHR21683">
    <property type="entry name" value="COILED-COIL DOMAIN-CONTAINING PROTEIN 42 LIKE-2-LIKE-RELATED"/>
    <property type="match status" value="1"/>
</dbReference>
<dbReference type="PANTHER" id="PTHR21683:SF5">
    <property type="entry name" value="CILIA- AND FLAGELLA-ASSOCIATED PROTEIN 100"/>
    <property type="match status" value="1"/>
</dbReference>
<organism evidence="7 8">
    <name type="scientific">Otolemur garnettii</name>
    <name type="common">Small-eared galago</name>
    <name type="synonym">Garnett's greater bushbaby</name>
    <dbReference type="NCBI Taxonomy" id="30611"/>
    <lineage>
        <taxon>Eukaryota</taxon>
        <taxon>Metazoa</taxon>
        <taxon>Chordata</taxon>
        <taxon>Craniata</taxon>
        <taxon>Vertebrata</taxon>
        <taxon>Euteleostomi</taxon>
        <taxon>Mammalia</taxon>
        <taxon>Eutheria</taxon>
        <taxon>Euarchontoglires</taxon>
        <taxon>Primates</taxon>
        <taxon>Strepsirrhini</taxon>
        <taxon>Lorisiformes</taxon>
        <taxon>Galagidae</taxon>
        <taxon>Otolemur</taxon>
    </lineage>
</organism>
<evidence type="ECO:0000313" key="7">
    <source>
        <dbReference type="Ensembl" id="ENSOGAP00000000629.2"/>
    </source>
</evidence>
<dbReference type="GO" id="GO:0036064">
    <property type="term" value="C:ciliary basal body"/>
    <property type="evidence" value="ECO:0007669"/>
    <property type="project" value="Ensembl"/>
</dbReference>
<dbReference type="InterPro" id="IPR025252">
    <property type="entry name" value="DUF4200"/>
</dbReference>
<keyword evidence="2 4" id="KW-0175">Coiled coil</keyword>
<comment type="subcellular location">
    <subcellularLocation>
        <location evidence="1">Cell projection</location>
        <location evidence="1">Cilium</location>
    </subcellularLocation>
</comment>
<proteinExistence type="predicted"/>
<evidence type="ECO:0000256" key="5">
    <source>
        <dbReference type="SAM" id="MobiDB-lite"/>
    </source>
</evidence>
<accession>H0WH09</accession>
<evidence type="ECO:0000256" key="4">
    <source>
        <dbReference type="SAM" id="Coils"/>
    </source>
</evidence>
<dbReference type="STRING" id="30611.ENSOGAP00000000629"/>
<protein>
    <submittedName>
        <fullName evidence="7">Cilia and flagella associated protein 100</fullName>
    </submittedName>
</protein>
<dbReference type="InterPro" id="IPR051147">
    <property type="entry name" value="CFAP_domain-containing"/>
</dbReference>
<name>H0WH09_OTOGA</name>
<dbReference type="eggNOG" id="ENOG502QSDI">
    <property type="taxonomic scope" value="Eukaryota"/>
</dbReference>
<evidence type="ECO:0000256" key="1">
    <source>
        <dbReference type="ARBA" id="ARBA00004138"/>
    </source>
</evidence>
<dbReference type="FunCoup" id="H0WH09">
    <property type="interactions" value="54"/>
</dbReference>
<dbReference type="OMA" id="AWKLSMT"/>
<dbReference type="GeneTree" id="ENSGT00940000153110"/>
<feature type="region of interest" description="Disordered" evidence="5">
    <location>
        <begin position="291"/>
        <end position="325"/>
    </location>
</feature>
<feature type="coiled-coil region" evidence="4">
    <location>
        <begin position="114"/>
        <end position="141"/>
    </location>
</feature>
<evidence type="ECO:0000256" key="3">
    <source>
        <dbReference type="ARBA" id="ARBA00023069"/>
    </source>
</evidence>
<feature type="domain" description="DUF4200" evidence="6">
    <location>
        <begin position="100"/>
        <end position="218"/>
    </location>
</feature>
<keyword evidence="8" id="KW-1185">Reference proteome</keyword>
<sequence>PDLELNPFHLSGVEDFFLLRDQERNRAIQEREQKKRMHAHEKTTYSSKGWAKHTSLQQELQQVEEVKDQDQQLHAVRDANAWKLAWTKEKKVLPEDMGSFLKRQRQLFLLQYALEVKRSEMQQLEILTEREEARLEQAEKALEKDAVLFDEFLRENDRSSVQALRMAEKETKAKVEKIIEIQDLTAQIMNIKSEISKFEDTLHHYKIYKDFLYKLSPKEWLEQQEKKYMALKKAKGVVEVPKENSVVLLEDKRPGIKGKISHTGARENQGKKRSSKSLQGIQLGSDLFSINSQSSSRRGTLNEGGRGIGSNSPVPQQEDSDSDGEELELYFTEPQQLLDVFTELEEQNLSLIQNTQEMEETLEDLGRSLKNTKIRMDKEINQLKQWMGTMMISIIKEEETAAELELKSRVFNYGEYKGDQQDKLLENLNLKVLDVYRHCTGSRRDANLGTVQMLTIIEHQLGELLENLEHVPHGRIEQAEKAKDKERRLRVREQKVKLQQMLQEERLQRAQARARAKIKTKRGRRLVGRSRPPALKTKTVSAHTQMDKDKEEMLFFFT</sequence>
<feature type="region of interest" description="Disordered" evidence="5">
    <location>
        <begin position="31"/>
        <end position="51"/>
    </location>
</feature>
<keyword evidence="3" id="KW-0969">Cilium</keyword>
<reference evidence="8" key="1">
    <citation type="submission" date="2011-03" db="EMBL/GenBank/DDBJ databases">
        <title>Version 3 of the genome sequence of Otolemur garnettii (Bushbaby).</title>
        <authorList>
            <consortium name="The Broad Institute Genome Sequencing Platform"/>
            <person name="Di Palma F."/>
            <person name="Johnson J."/>
            <person name="Lander E.S."/>
            <person name="Lindblad-Toh K."/>
            <person name="Jaffe D.B."/>
            <person name="Gnerre S."/>
            <person name="MacCallum I."/>
            <person name="Przybylski D."/>
            <person name="Ribeiro F.J."/>
            <person name="Burton J.N."/>
            <person name="Walker B.J."/>
            <person name="Sharpe T."/>
            <person name="Hall G."/>
        </authorList>
    </citation>
    <scope>NUCLEOTIDE SEQUENCE [LARGE SCALE GENOMIC DNA]</scope>
</reference>
<evidence type="ECO:0000259" key="6">
    <source>
        <dbReference type="Pfam" id="PF13863"/>
    </source>
</evidence>
<dbReference type="Ensembl" id="ENSOGAT00000000704.2">
    <property type="protein sequence ID" value="ENSOGAP00000000629.2"/>
    <property type="gene ID" value="ENSOGAG00000000704.2"/>
</dbReference>
<dbReference type="AlphaFoldDB" id="H0WH09"/>
<evidence type="ECO:0000256" key="2">
    <source>
        <dbReference type="ARBA" id="ARBA00023054"/>
    </source>
</evidence>